<feature type="domain" description="Sulfatase-modifying factor enzyme-like" evidence="1">
    <location>
        <begin position="2"/>
        <end position="137"/>
    </location>
</feature>
<dbReference type="EMBL" id="UHFW01000006">
    <property type="protein sequence ID" value="SUN90598.1"/>
    <property type="molecule type" value="Genomic_DNA"/>
</dbReference>
<name>A0AAX2LBS5_STREE</name>
<proteinExistence type="predicted"/>
<sequence>MMGTNSEEGFLDDFEGPQVAVSVKDFSIADTPVTNQEFAQFVKETGYKTLAERQEWSFVFILFVPEAEREGYPHPAGAPWWLQVPNACWKHPYGENSNLVGLEDHPVVHVALEDALAFCNWSGMSLPTEAQWEYAAR</sequence>
<dbReference type="SUPFAM" id="SSF56436">
    <property type="entry name" value="C-type lectin-like"/>
    <property type="match status" value="1"/>
</dbReference>
<reference evidence="2 3" key="1">
    <citation type="submission" date="2018-06" db="EMBL/GenBank/DDBJ databases">
        <authorList>
            <consortium name="Pathogen Informatics"/>
            <person name="Doyle S."/>
        </authorList>
    </citation>
    <scope>NUCLEOTIDE SEQUENCE [LARGE SCALE GENOMIC DNA]</scope>
    <source>
        <strain evidence="2 3">NCTC13734</strain>
    </source>
</reference>
<dbReference type="InterPro" id="IPR051043">
    <property type="entry name" value="Sulfatase_Mod_Factor_Kinase"/>
</dbReference>
<dbReference type="Gene3D" id="3.90.1580.10">
    <property type="entry name" value="paralog of FGE (formylglycine-generating enzyme)"/>
    <property type="match status" value="1"/>
</dbReference>
<dbReference type="InterPro" id="IPR005532">
    <property type="entry name" value="SUMF_dom"/>
</dbReference>
<evidence type="ECO:0000313" key="2">
    <source>
        <dbReference type="EMBL" id="SUN90598.1"/>
    </source>
</evidence>
<evidence type="ECO:0000259" key="1">
    <source>
        <dbReference type="Pfam" id="PF03781"/>
    </source>
</evidence>
<dbReference type="Proteomes" id="UP000254854">
    <property type="component" value="Unassembled WGS sequence"/>
</dbReference>
<accession>A0AAX2LBS5</accession>
<comment type="caution">
    <text evidence="2">The sequence shown here is derived from an EMBL/GenBank/DDBJ whole genome shotgun (WGS) entry which is preliminary data.</text>
</comment>
<evidence type="ECO:0000313" key="3">
    <source>
        <dbReference type="Proteomes" id="UP000254854"/>
    </source>
</evidence>
<dbReference type="PANTHER" id="PTHR23150:SF19">
    <property type="entry name" value="FORMYLGLYCINE-GENERATING ENZYME"/>
    <property type="match status" value="1"/>
</dbReference>
<dbReference type="AlphaFoldDB" id="A0AAX2LBS5"/>
<organism evidence="2 3">
    <name type="scientific">Streptococcus pneumoniae</name>
    <dbReference type="NCBI Taxonomy" id="1313"/>
    <lineage>
        <taxon>Bacteria</taxon>
        <taxon>Bacillati</taxon>
        <taxon>Bacillota</taxon>
        <taxon>Bacilli</taxon>
        <taxon>Lactobacillales</taxon>
        <taxon>Streptococcaceae</taxon>
        <taxon>Streptococcus</taxon>
    </lineage>
</organism>
<dbReference type="PANTHER" id="PTHR23150">
    <property type="entry name" value="SULFATASE MODIFYING FACTOR 1, 2"/>
    <property type="match status" value="1"/>
</dbReference>
<dbReference type="InterPro" id="IPR016187">
    <property type="entry name" value="CTDL_fold"/>
</dbReference>
<dbReference type="Pfam" id="PF03781">
    <property type="entry name" value="FGE-sulfatase"/>
    <property type="match status" value="1"/>
</dbReference>
<protein>
    <submittedName>
        <fullName evidence="2">Sulfatase-modifying factor 1 (C-alpha-formyglycine-generating enzyme 1)</fullName>
    </submittedName>
</protein>
<gene>
    <name evidence="2" type="ORF">NCTC13734_01925</name>
</gene>
<dbReference type="InterPro" id="IPR042095">
    <property type="entry name" value="SUMF_sf"/>
</dbReference>
<dbReference type="GO" id="GO:0120147">
    <property type="term" value="F:formylglycine-generating oxidase activity"/>
    <property type="evidence" value="ECO:0007669"/>
    <property type="project" value="TreeGrafter"/>
</dbReference>